<dbReference type="Proteomes" id="UP000007797">
    <property type="component" value="Unassembled WGS sequence"/>
</dbReference>
<keyword evidence="1" id="KW-0732">Signal</keyword>
<accession>F4PQF2</accession>
<dbReference type="AlphaFoldDB" id="F4PQF2"/>
<evidence type="ECO:0000313" key="3">
    <source>
        <dbReference type="Proteomes" id="UP000007797"/>
    </source>
</evidence>
<proteinExistence type="predicted"/>
<dbReference type="RefSeq" id="XP_004360466.1">
    <property type="nucleotide sequence ID" value="XM_004360409.1"/>
</dbReference>
<dbReference type="EMBL" id="GL883009">
    <property type="protein sequence ID" value="EGG22615.1"/>
    <property type="molecule type" value="Genomic_DNA"/>
</dbReference>
<evidence type="ECO:0000313" key="2">
    <source>
        <dbReference type="EMBL" id="EGG22615.1"/>
    </source>
</evidence>
<protein>
    <submittedName>
        <fullName evidence="2">Uncharacterized protein</fullName>
    </submittedName>
</protein>
<keyword evidence="3" id="KW-1185">Reference proteome</keyword>
<dbReference type="KEGG" id="dfa:DFA_04745"/>
<reference evidence="3" key="1">
    <citation type="journal article" date="2011" name="Genome Res.">
        <title>Phylogeny-wide analysis of social amoeba genomes highlights ancient origins for complex intercellular communication.</title>
        <authorList>
            <person name="Heidel A.J."/>
            <person name="Lawal H.M."/>
            <person name="Felder M."/>
            <person name="Schilde C."/>
            <person name="Helps N.R."/>
            <person name="Tunggal B."/>
            <person name="Rivero F."/>
            <person name="John U."/>
            <person name="Schleicher M."/>
            <person name="Eichinger L."/>
            <person name="Platzer M."/>
            <person name="Noegel A.A."/>
            <person name="Schaap P."/>
            <person name="Gloeckner G."/>
        </authorList>
    </citation>
    <scope>NUCLEOTIDE SEQUENCE [LARGE SCALE GENOMIC DNA]</scope>
    <source>
        <strain evidence="3">SH3</strain>
    </source>
</reference>
<dbReference type="GeneID" id="14874374"/>
<name>F4PQF2_CACFS</name>
<feature type="signal peptide" evidence="1">
    <location>
        <begin position="1"/>
        <end position="24"/>
    </location>
</feature>
<evidence type="ECO:0000256" key="1">
    <source>
        <dbReference type="SAM" id="SignalP"/>
    </source>
</evidence>
<organism evidence="2 3">
    <name type="scientific">Cavenderia fasciculata</name>
    <name type="common">Slime mold</name>
    <name type="synonym">Dictyostelium fasciculatum</name>
    <dbReference type="NCBI Taxonomy" id="261658"/>
    <lineage>
        <taxon>Eukaryota</taxon>
        <taxon>Amoebozoa</taxon>
        <taxon>Evosea</taxon>
        <taxon>Eumycetozoa</taxon>
        <taxon>Dictyostelia</taxon>
        <taxon>Acytosteliales</taxon>
        <taxon>Cavenderiaceae</taxon>
        <taxon>Cavenderia</taxon>
    </lineage>
</organism>
<feature type="chain" id="PRO_5003313295" evidence="1">
    <location>
        <begin position="25"/>
        <end position="363"/>
    </location>
</feature>
<gene>
    <name evidence="2" type="ORF">DFA_04745</name>
</gene>
<sequence>MTSNSSPTVVVILLLSILVQISHATVSTIFGFDQVGVTYRSINVANGQSETIFTIPELDQRIYQEMPYISDVLAIGVGWVDYVNKTTVIDFIDIKNQKLDTSIVYYNYSQVQGLYFDYVIMDPTNQNFIVFDIYHYGSIVTLDIDTLNVIPGTPNITLPQVAAVCYPTCYATEAQYIFDYPNNIVYVHAMYTFYQEDDQEEESERYDDENQVIDQSELNLPLPCGQGGCQYMLTLSINNGSVLGAVRLGFYYTMKFIKVESPTSIITLYLAPTPEVASTQIISYNPTNGKHSVMVSPKHLPYGASDPVDAASLDDEIYFIYQVPLPPKGQVYGQMLGIYNITSQDFLYRQTNPNTTFIYVPPN</sequence>